<dbReference type="AlphaFoldDB" id="A0A1F4WKW6"/>
<feature type="transmembrane region" description="Helical" evidence="1">
    <location>
        <begin position="290"/>
        <end position="307"/>
    </location>
</feature>
<comment type="caution">
    <text evidence="2">The sequence shown here is derived from an EMBL/GenBank/DDBJ whole genome shotgun (WGS) entry which is preliminary data.</text>
</comment>
<feature type="transmembrane region" description="Helical" evidence="1">
    <location>
        <begin position="396"/>
        <end position="413"/>
    </location>
</feature>
<feature type="transmembrane region" description="Helical" evidence="1">
    <location>
        <begin position="16"/>
        <end position="34"/>
    </location>
</feature>
<keyword evidence="1" id="KW-1133">Transmembrane helix</keyword>
<feature type="transmembrane region" description="Helical" evidence="1">
    <location>
        <begin position="137"/>
        <end position="153"/>
    </location>
</feature>
<protein>
    <recommendedName>
        <fullName evidence="4">Glycosyltransferase RgtA/B/C/D-like domain-containing protein</fullName>
    </recommendedName>
</protein>
<feature type="transmembrane region" description="Helical" evidence="1">
    <location>
        <begin position="254"/>
        <end position="278"/>
    </location>
</feature>
<evidence type="ECO:0008006" key="4">
    <source>
        <dbReference type="Google" id="ProtNLM"/>
    </source>
</evidence>
<evidence type="ECO:0000313" key="2">
    <source>
        <dbReference type="EMBL" id="OGC70085.1"/>
    </source>
</evidence>
<feature type="transmembrane region" description="Helical" evidence="1">
    <location>
        <begin position="180"/>
        <end position="199"/>
    </location>
</feature>
<feature type="transmembrane region" description="Helical" evidence="1">
    <location>
        <begin position="367"/>
        <end position="389"/>
    </location>
</feature>
<evidence type="ECO:0000313" key="3">
    <source>
        <dbReference type="Proteomes" id="UP000179113"/>
    </source>
</evidence>
<reference evidence="2 3" key="1">
    <citation type="journal article" date="2016" name="Nat. Commun.">
        <title>Thousands of microbial genomes shed light on interconnected biogeochemical processes in an aquifer system.</title>
        <authorList>
            <person name="Anantharaman K."/>
            <person name="Brown C.T."/>
            <person name="Hug L.A."/>
            <person name="Sharon I."/>
            <person name="Castelle C.J."/>
            <person name="Probst A.J."/>
            <person name="Thomas B.C."/>
            <person name="Singh A."/>
            <person name="Wilkins M.J."/>
            <person name="Karaoz U."/>
            <person name="Brodie E.L."/>
            <person name="Williams K.H."/>
            <person name="Hubbard S.S."/>
            <person name="Banfield J.F."/>
        </authorList>
    </citation>
    <scope>NUCLEOTIDE SEQUENCE [LARGE SCALE GENOMIC DNA]</scope>
</reference>
<feature type="transmembrane region" description="Helical" evidence="1">
    <location>
        <begin position="158"/>
        <end position="174"/>
    </location>
</feature>
<accession>A0A1F4WKW6</accession>
<name>A0A1F4WKW6_UNCKA</name>
<feature type="transmembrane region" description="Helical" evidence="1">
    <location>
        <begin position="83"/>
        <end position="102"/>
    </location>
</feature>
<organism evidence="2 3">
    <name type="scientific">candidate division WWE3 bacterium RIFOXYC1_FULL_39_7</name>
    <dbReference type="NCBI Taxonomy" id="1802643"/>
    <lineage>
        <taxon>Bacteria</taxon>
        <taxon>Katanobacteria</taxon>
    </lineage>
</organism>
<proteinExistence type="predicted"/>
<feature type="transmembrane region" description="Helical" evidence="1">
    <location>
        <begin position="211"/>
        <end position="232"/>
    </location>
</feature>
<keyword evidence="1" id="KW-0812">Transmembrane</keyword>
<evidence type="ECO:0000256" key="1">
    <source>
        <dbReference type="SAM" id="Phobius"/>
    </source>
</evidence>
<gene>
    <name evidence="2" type="ORF">A2415_00610</name>
</gene>
<sequence>MFIHSHLNTGFFKKNINSVALVFFILLHVVLFNINVSEWGDSFRILRASEFLRAGSYPVDEKRPILFSLLISLRPAFIDQVSFGRGVVLVFSILSFIVFLKLLNKFADKFESKLLGLILFVFNPVYLYWSIRVMADIPFGFFALLGIFLIMQWRSELNLRRIITLSAISTLAVMTRFEGYILFASIFAGILLPEINTFNPLQLLKKITPSAVRVALLYLFLFVLMIIPNLLFRNPFGSSYFEEPAGRSYDLKMVWIYTASLLFIFGSTLVPAQMLFGLNKVLNFLKKHTSLFVFLAADLSLCLLWPAAIPRLFVPSIPFLVILAVIVFEDIFKAGSIKPSYKLLALNVLAILFYAVSQYFLKLQFLVLIKPIFILTIIIQIVVLFTVYFRKNSLTLLLIFISTCIWSVATIWIHKDIFISVKNGAVYAGENLKGNIAYNDVSSVSDWYINYRYKNPGRRGFYYYTEKKQQLEYGNLVEADIDYLLITNEHNTTMELDLQSRQYLQEMAEFRYNVNGSEFFTKIIRVKR</sequence>
<keyword evidence="1" id="KW-0472">Membrane</keyword>
<feature type="transmembrane region" description="Helical" evidence="1">
    <location>
        <begin position="344"/>
        <end position="361"/>
    </location>
</feature>
<dbReference type="Proteomes" id="UP000179113">
    <property type="component" value="Unassembled WGS sequence"/>
</dbReference>
<feature type="transmembrane region" description="Helical" evidence="1">
    <location>
        <begin position="313"/>
        <end position="332"/>
    </location>
</feature>
<dbReference type="EMBL" id="MEWA01000010">
    <property type="protein sequence ID" value="OGC70085.1"/>
    <property type="molecule type" value="Genomic_DNA"/>
</dbReference>